<sequence length="108" mass="12484">MPVNKQAVAPITGRRHLIQVMCSAPNFEEHSPDFYEENNIKPPTTLQPVLIDVRFIQAIEKCEHGEDECHITLQDGTQYHASVPYEIILRFFQEQEGAVIFDFTNYSF</sequence>
<evidence type="ECO:0000313" key="1">
    <source>
        <dbReference type="EMBL" id="EMR04221.1"/>
    </source>
</evidence>
<dbReference type="Proteomes" id="UP000011910">
    <property type="component" value="Unassembled WGS sequence"/>
</dbReference>
<keyword evidence="2" id="KW-1185">Reference proteome</keyword>
<dbReference type="RefSeq" id="WP_009194036.1">
    <property type="nucleotide sequence ID" value="NZ_AODQ01000009.1"/>
</dbReference>
<reference evidence="1 2" key="1">
    <citation type="journal article" date="2013" name="Genome Announc.">
        <title>Draft Genome Sequence of Cesiribacter andamanensis Strain AMV16T, Isolated from a Soil Sample from a Mud Volcano in the Andaman Islands, India.</title>
        <authorList>
            <person name="Shivaji S."/>
            <person name="Ara S."/>
            <person name="Begum Z."/>
            <person name="Srinivas T.N."/>
            <person name="Singh A."/>
            <person name="Kumar Pinnaka A."/>
        </authorList>
    </citation>
    <scope>NUCLEOTIDE SEQUENCE [LARGE SCALE GENOMIC DNA]</scope>
    <source>
        <strain evidence="1 2">AMV16</strain>
    </source>
</reference>
<dbReference type="OrthoDB" id="9833996at2"/>
<protein>
    <submittedName>
        <fullName evidence="1">Uncharacterized protein</fullName>
    </submittedName>
</protein>
<proteinExistence type="predicted"/>
<name>M7NAJ7_9BACT</name>
<dbReference type="STRING" id="1279009.ADICEAN_00629"/>
<organism evidence="1 2">
    <name type="scientific">Cesiribacter andamanensis AMV16</name>
    <dbReference type="NCBI Taxonomy" id="1279009"/>
    <lineage>
        <taxon>Bacteria</taxon>
        <taxon>Pseudomonadati</taxon>
        <taxon>Bacteroidota</taxon>
        <taxon>Cytophagia</taxon>
        <taxon>Cytophagales</taxon>
        <taxon>Cesiribacteraceae</taxon>
        <taxon>Cesiribacter</taxon>
    </lineage>
</organism>
<accession>M7NAJ7</accession>
<dbReference type="EMBL" id="AODQ01000009">
    <property type="protein sequence ID" value="EMR04221.1"/>
    <property type="molecule type" value="Genomic_DNA"/>
</dbReference>
<dbReference type="AlphaFoldDB" id="M7NAJ7"/>
<gene>
    <name evidence="1" type="ORF">ADICEAN_00629</name>
</gene>
<evidence type="ECO:0000313" key="2">
    <source>
        <dbReference type="Proteomes" id="UP000011910"/>
    </source>
</evidence>
<comment type="caution">
    <text evidence="1">The sequence shown here is derived from an EMBL/GenBank/DDBJ whole genome shotgun (WGS) entry which is preliminary data.</text>
</comment>